<evidence type="ECO:0000313" key="2">
    <source>
        <dbReference type="Proteomes" id="UP000033636"/>
    </source>
</evidence>
<name>A0ACC6V197_9CREN</name>
<keyword evidence="1" id="KW-0689">Ribosomal protein</keyword>
<proteinExistence type="predicted"/>
<comment type="caution">
    <text evidence="1">The sequence shown here is derived from an EMBL/GenBank/DDBJ whole genome shotgun (WGS) entry which is preliminary data.</text>
</comment>
<dbReference type="Proteomes" id="UP000033636">
    <property type="component" value="Unassembled WGS sequence"/>
</dbReference>
<organism evidence="1 2">
    <name type="scientific">Thermoproteus sp. AZ2</name>
    <dbReference type="NCBI Taxonomy" id="1609232"/>
    <lineage>
        <taxon>Archaea</taxon>
        <taxon>Thermoproteota</taxon>
        <taxon>Thermoprotei</taxon>
        <taxon>Thermoproteales</taxon>
        <taxon>Thermoproteaceae</taxon>
        <taxon>Thermoproteus</taxon>
    </lineage>
</organism>
<sequence length="156" mass="17008">MSEVRAIVRIGDTDLDGAKATAFALARIRGIGLASAFAICRRLGIDPYTPLGNLSEEQVSKLDWAVRNLHEIAPAWFLNRRRDPVNGRDLHLIGSELILAARNDIDLMKKLKNWKGMRHAAGLKVRGQRTVTTGRFGPTAGVTKKKEGQPGGGGKQ</sequence>
<evidence type="ECO:0000313" key="1">
    <source>
        <dbReference type="EMBL" id="MFB6490731.1"/>
    </source>
</evidence>
<accession>A0ACC6V197</accession>
<protein>
    <submittedName>
        <fullName evidence="1">30S ribosomal protein S13</fullName>
    </submittedName>
</protein>
<keyword evidence="1" id="KW-0687">Ribonucleoprotein</keyword>
<gene>
    <name evidence="1" type="ORF">TU35_005725</name>
</gene>
<reference evidence="1" key="1">
    <citation type="submission" date="2024-07" db="EMBL/GenBank/DDBJ databases">
        <title>Metagenome and Metagenome-Assembled Genomes of Archaea from a hot spring from the geothermal field of Los Azufres, Mexico.</title>
        <authorList>
            <person name="Marin-Paredes R."/>
            <person name="Martinez-Romero E."/>
            <person name="Servin-Garciduenas L.E."/>
        </authorList>
    </citation>
    <scope>NUCLEOTIDE SEQUENCE</scope>
</reference>
<dbReference type="EMBL" id="JZWT02000013">
    <property type="protein sequence ID" value="MFB6490731.1"/>
    <property type="molecule type" value="Genomic_DNA"/>
</dbReference>